<dbReference type="Proteomes" id="UP001500582">
    <property type="component" value="Unassembled WGS sequence"/>
</dbReference>
<dbReference type="EMBL" id="BAABFT010000005">
    <property type="protein sequence ID" value="GAA4323863.1"/>
    <property type="molecule type" value="Genomic_DNA"/>
</dbReference>
<keyword evidence="2" id="KW-1185">Reference proteome</keyword>
<name>A0ABP8GH30_9SPHI</name>
<evidence type="ECO:0000313" key="1">
    <source>
        <dbReference type="EMBL" id="GAA4323863.1"/>
    </source>
</evidence>
<evidence type="ECO:0008006" key="3">
    <source>
        <dbReference type="Google" id="ProtNLM"/>
    </source>
</evidence>
<gene>
    <name evidence="1" type="ORF">GCM10023149_25090</name>
</gene>
<organism evidence="1 2">
    <name type="scientific">Mucilaginibacter gynuensis</name>
    <dbReference type="NCBI Taxonomy" id="1302236"/>
    <lineage>
        <taxon>Bacteria</taxon>
        <taxon>Pseudomonadati</taxon>
        <taxon>Bacteroidota</taxon>
        <taxon>Sphingobacteriia</taxon>
        <taxon>Sphingobacteriales</taxon>
        <taxon>Sphingobacteriaceae</taxon>
        <taxon>Mucilaginibacter</taxon>
    </lineage>
</organism>
<evidence type="ECO:0000313" key="2">
    <source>
        <dbReference type="Proteomes" id="UP001500582"/>
    </source>
</evidence>
<accession>A0ABP8GH30</accession>
<dbReference type="InterPro" id="IPR024992">
    <property type="entry name" value="DUF3891"/>
</dbReference>
<protein>
    <recommendedName>
        <fullName evidence="3">DUF3891 family protein</fullName>
    </recommendedName>
</protein>
<dbReference type="RefSeq" id="WP_345211429.1">
    <property type="nucleotide sequence ID" value="NZ_BAABFT010000005.1"/>
</dbReference>
<reference evidence="2" key="1">
    <citation type="journal article" date="2019" name="Int. J. Syst. Evol. Microbiol.">
        <title>The Global Catalogue of Microorganisms (GCM) 10K type strain sequencing project: providing services to taxonomists for standard genome sequencing and annotation.</title>
        <authorList>
            <consortium name="The Broad Institute Genomics Platform"/>
            <consortium name="The Broad Institute Genome Sequencing Center for Infectious Disease"/>
            <person name="Wu L."/>
            <person name="Ma J."/>
        </authorList>
    </citation>
    <scope>NUCLEOTIDE SEQUENCE [LARGE SCALE GENOMIC DNA]</scope>
    <source>
        <strain evidence="2">JCM 17705</strain>
    </source>
</reference>
<comment type="caution">
    <text evidence="1">The sequence shown here is derived from an EMBL/GenBank/DDBJ whole genome shotgun (WGS) entry which is preliminary data.</text>
</comment>
<sequence>MIVNYTEKGWEIVTQRAHGMLAGMLASYWHQSVRSQRWFETILAISAHDDARIEPGEHHLLTEQGGPIDFRMSAYDHEHCIRTMEASPSKSRYIALLSSMHLAFVYGQLAIGVPEGVKFMQEQAALRECWRKELGISQYQAECDYRLLEWCDALSLLICKRECQPEARAIEISKGPNGQRHQLIQSPTGTLHISPWPFCKPAFDLPVESRLLHQLCFRDNKEFSSAFHEAPVILTIWRFSRY</sequence>
<proteinExistence type="predicted"/>
<dbReference type="Pfam" id="PF13030">
    <property type="entry name" value="DUF3891"/>
    <property type="match status" value="1"/>
</dbReference>